<accession>A0A4Z2I3X0</accession>
<organism evidence="1 2">
    <name type="scientific">Liparis tanakae</name>
    <name type="common">Tanaka's snailfish</name>
    <dbReference type="NCBI Taxonomy" id="230148"/>
    <lineage>
        <taxon>Eukaryota</taxon>
        <taxon>Metazoa</taxon>
        <taxon>Chordata</taxon>
        <taxon>Craniata</taxon>
        <taxon>Vertebrata</taxon>
        <taxon>Euteleostomi</taxon>
        <taxon>Actinopterygii</taxon>
        <taxon>Neopterygii</taxon>
        <taxon>Teleostei</taxon>
        <taxon>Neoteleostei</taxon>
        <taxon>Acanthomorphata</taxon>
        <taxon>Eupercaria</taxon>
        <taxon>Perciformes</taxon>
        <taxon>Cottioidei</taxon>
        <taxon>Cottales</taxon>
        <taxon>Liparidae</taxon>
        <taxon>Liparis</taxon>
    </lineage>
</organism>
<evidence type="ECO:0000313" key="2">
    <source>
        <dbReference type="Proteomes" id="UP000314294"/>
    </source>
</evidence>
<keyword evidence="2" id="KW-1185">Reference proteome</keyword>
<evidence type="ECO:0000313" key="1">
    <source>
        <dbReference type="EMBL" id="TNN72461.1"/>
    </source>
</evidence>
<dbReference type="EMBL" id="SRLO01000136">
    <property type="protein sequence ID" value="TNN72461.1"/>
    <property type="molecule type" value="Genomic_DNA"/>
</dbReference>
<dbReference type="Proteomes" id="UP000314294">
    <property type="component" value="Unassembled WGS sequence"/>
</dbReference>
<protein>
    <submittedName>
        <fullName evidence="1">Uncharacterized protein</fullName>
    </submittedName>
</protein>
<reference evidence="1 2" key="1">
    <citation type="submission" date="2019-03" db="EMBL/GenBank/DDBJ databases">
        <title>First draft genome of Liparis tanakae, snailfish: a comprehensive survey of snailfish specific genes.</title>
        <authorList>
            <person name="Kim W."/>
            <person name="Song I."/>
            <person name="Jeong J.-H."/>
            <person name="Kim D."/>
            <person name="Kim S."/>
            <person name="Ryu S."/>
            <person name="Song J.Y."/>
            <person name="Lee S.K."/>
        </authorList>
    </citation>
    <scope>NUCLEOTIDE SEQUENCE [LARGE SCALE GENOMIC DNA]</scope>
    <source>
        <tissue evidence="1">Muscle</tissue>
    </source>
</reference>
<sequence>MASNRRKNCEMMPVHHFQSKRLLRYSRFMSLRGRSSSQPITAQCSRLLRLSMSRRKCSTATSWAEPELMV</sequence>
<comment type="caution">
    <text evidence="1">The sequence shown here is derived from an EMBL/GenBank/DDBJ whole genome shotgun (WGS) entry which is preliminary data.</text>
</comment>
<dbReference type="AlphaFoldDB" id="A0A4Z2I3X0"/>
<proteinExistence type="predicted"/>
<name>A0A4Z2I3X0_9TELE</name>
<gene>
    <name evidence="1" type="ORF">EYF80_017237</name>
</gene>